<evidence type="ECO:0000256" key="2">
    <source>
        <dbReference type="ARBA" id="ARBA00004370"/>
    </source>
</evidence>
<dbReference type="PANTHER" id="PTHR47947">
    <property type="entry name" value="CYTOCHROME P450 82C3-RELATED"/>
    <property type="match status" value="1"/>
</dbReference>
<name>A0AAV6JT34_9ERIC</name>
<evidence type="ECO:0000256" key="5">
    <source>
        <dbReference type="ARBA" id="ARBA00022723"/>
    </source>
</evidence>
<accession>A0AAV6JT34</accession>
<keyword evidence="8 11" id="KW-0408">Iron</keyword>
<evidence type="ECO:0000256" key="9">
    <source>
        <dbReference type="ARBA" id="ARBA00023033"/>
    </source>
</evidence>
<evidence type="ECO:0000256" key="3">
    <source>
        <dbReference type="ARBA" id="ARBA00022617"/>
    </source>
</evidence>
<keyword evidence="3 11" id="KW-0349">Heme</keyword>
<dbReference type="EMBL" id="JACTNZ010000006">
    <property type="protein sequence ID" value="KAG5543330.1"/>
    <property type="molecule type" value="Genomic_DNA"/>
</dbReference>
<dbReference type="InterPro" id="IPR002401">
    <property type="entry name" value="Cyt_P450_E_grp-I"/>
</dbReference>
<dbReference type="GO" id="GO:0005506">
    <property type="term" value="F:iron ion binding"/>
    <property type="evidence" value="ECO:0007669"/>
    <property type="project" value="InterPro"/>
</dbReference>
<dbReference type="GO" id="GO:0016705">
    <property type="term" value="F:oxidoreductase activity, acting on paired donors, with incorporation or reduction of molecular oxygen"/>
    <property type="evidence" value="ECO:0007669"/>
    <property type="project" value="InterPro"/>
</dbReference>
<keyword evidence="9 12" id="KW-0503">Monooxygenase</keyword>
<sequence length="524" mass="58881">MEFLLPSQITLLPSIIISFLFIYYLLRKKKTTSNRRAPPEAGGGWPIIGHLPLFAGRKLVHKVLGALADKHGPIFTIRLGAQRAIVVSNSEIARECFTGSNDKVLLNRPKSIAAVHLSHNYANFGSSPYGPYWREVRKIAMLELLSNHRLTMLSHVWESEVKNSVKELYEKWVKEGSSSVEMNRWFEDMIFKFAVRLIAGKQLIIAGNGQPEVDEGIRKAFRAFFELMGVFTVGDAIPFLRWLDLGGYEKEMKRTGKKMDDLLQEWLDEHKRRKISGEAAEVDKGFMGVMLEILDGGTNNALKFDADTVNKATCMALALGATDTTTATLTWAVALLLNNPHALKKAQEELDSQIGGQRQVEESDIKNLVYIQAIVKETLRLYPPAQLIPPRETIEDCTVGGYHVPMGTTLFVNLWKIHHNPQVWPNPWVFRPERFLTTHKDVDLRGKHFDLLPFGSGRRGCPGISLGLQIVQFALASLVHAFEIATLDNEPVDMTESFGLTNVKAMPLEVVLTPRLPSRVYAGW</sequence>
<evidence type="ECO:0000256" key="8">
    <source>
        <dbReference type="ARBA" id="ARBA00023004"/>
    </source>
</evidence>
<dbReference type="PROSITE" id="PS00086">
    <property type="entry name" value="CYTOCHROME_P450"/>
    <property type="match status" value="1"/>
</dbReference>
<dbReference type="GO" id="GO:0016020">
    <property type="term" value="C:membrane"/>
    <property type="evidence" value="ECO:0007669"/>
    <property type="project" value="UniProtKB-SubCell"/>
</dbReference>
<evidence type="ECO:0000256" key="4">
    <source>
        <dbReference type="ARBA" id="ARBA00022692"/>
    </source>
</evidence>
<evidence type="ECO:0000313" key="14">
    <source>
        <dbReference type="EMBL" id="KAG5543330.1"/>
    </source>
</evidence>
<organism evidence="14 15">
    <name type="scientific">Rhododendron griersonianum</name>
    <dbReference type="NCBI Taxonomy" id="479676"/>
    <lineage>
        <taxon>Eukaryota</taxon>
        <taxon>Viridiplantae</taxon>
        <taxon>Streptophyta</taxon>
        <taxon>Embryophyta</taxon>
        <taxon>Tracheophyta</taxon>
        <taxon>Spermatophyta</taxon>
        <taxon>Magnoliopsida</taxon>
        <taxon>eudicotyledons</taxon>
        <taxon>Gunneridae</taxon>
        <taxon>Pentapetalae</taxon>
        <taxon>asterids</taxon>
        <taxon>Ericales</taxon>
        <taxon>Ericaceae</taxon>
        <taxon>Ericoideae</taxon>
        <taxon>Rhodoreae</taxon>
        <taxon>Rhododendron</taxon>
    </lineage>
</organism>
<evidence type="ECO:0000256" key="13">
    <source>
        <dbReference type="SAM" id="Phobius"/>
    </source>
</evidence>
<dbReference type="FunFam" id="1.10.630.10:FF:000026">
    <property type="entry name" value="Cytochrome P450 82C4"/>
    <property type="match status" value="1"/>
</dbReference>
<evidence type="ECO:0000256" key="11">
    <source>
        <dbReference type="PIRSR" id="PIRSR602401-1"/>
    </source>
</evidence>
<reference evidence="14 15" key="1">
    <citation type="submission" date="2020-08" db="EMBL/GenBank/DDBJ databases">
        <title>Plant Genome Project.</title>
        <authorList>
            <person name="Zhang R.-G."/>
        </authorList>
    </citation>
    <scope>NUCLEOTIDE SEQUENCE [LARGE SCALE GENOMIC DNA]</scope>
    <source>
        <strain evidence="14">WSP0</strain>
        <tissue evidence="14">Leaf</tissue>
    </source>
</reference>
<evidence type="ECO:0008006" key="16">
    <source>
        <dbReference type="Google" id="ProtNLM"/>
    </source>
</evidence>
<evidence type="ECO:0000256" key="12">
    <source>
        <dbReference type="RuleBase" id="RU000461"/>
    </source>
</evidence>
<keyword evidence="7 12" id="KW-0560">Oxidoreductase</keyword>
<dbReference type="PRINTS" id="PR00463">
    <property type="entry name" value="EP450I"/>
</dbReference>
<dbReference type="Gene3D" id="1.10.630.10">
    <property type="entry name" value="Cytochrome P450"/>
    <property type="match status" value="1"/>
</dbReference>
<keyword evidence="15" id="KW-1185">Reference proteome</keyword>
<protein>
    <recommendedName>
        <fullName evidence="16">Cytochrome P450</fullName>
    </recommendedName>
</protein>
<evidence type="ECO:0000313" key="15">
    <source>
        <dbReference type="Proteomes" id="UP000823749"/>
    </source>
</evidence>
<feature type="transmembrane region" description="Helical" evidence="13">
    <location>
        <begin position="6"/>
        <end position="26"/>
    </location>
</feature>
<evidence type="ECO:0000256" key="6">
    <source>
        <dbReference type="ARBA" id="ARBA00022989"/>
    </source>
</evidence>
<evidence type="ECO:0000256" key="10">
    <source>
        <dbReference type="ARBA" id="ARBA00023136"/>
    </source>
</evidence>
<evidence type="ECO:0000256" key="7">
    <source>
        <dbReference type="ARBA" id="ARBA00023002"/>
    </source>
</evidence>
<comment type="caution">
    <text evidence="14">The sequence shown here is derived from an EMBL/GenBank/DDBJ whole genome shotgun (WGS) entry which is preliminary data.</text>
</comment>
<dbReference type="InterPro" id="IPR017972">
    <property type="entry name" value="Cyt_P450_CS"/>
</dbReference>
<feature type="binding site" description="axial binding residue" evidence="11">
    <location>
        <position position="461"/>
    </location>
    <ligand>
        <name>heme</name>
        <dbReference type="ChEBI" id="CHEBI:30413"/>
    </ligand>
    <ligandPart>
        <name>Fe</name>
        <dbReference type="ChEBI" id="CHEBI:18248"/>
    </ligandPart>
</feature>
<dbReference type="Pfam" id="PF00067">
    <property type="entry name" value="p450"/>
    <property type="match status" value="1"/>
</dbReference>
<dbReference type="SUPFAM" id="SSF48264">
    <property type="entry name" value="Cytochrome P450"/>
    <property type="match status" value="1"/>
</dbReference>
<dbReference type="InterPro" id="IPR050651">
    <property type="entry name" value="Plant_Cytochrome_P450_Monoox"/>
</dbReference>
<gene>
    <name evidence="14" type="ORF">RHGRI_016159</name>
</gene>
<dbReference type="GO" id="GO:0004497">
    <property type="term" value="F:monooxygenase activity"/>
    <property type="evidence" value="ECO:0007669"/>
    <property type="project" value="UniProtKB-KW"/>
</dbReference>
<dbReference type="PANTHER" id="PTHR47947:SF26">
    <property type="entry name" value="CYTOCHROME P450"/>
    <property type="match status" value="1"/>
</dbReference>
<comment type="similarity">
    <text evidence="12">Belongs to the cytochrome P450 family.</text>
</comment>
<evidence type="ECO:0000256" key="1">
    <source>
        <dbReference type="ARBA" id="ARBA00001971"/>
    </source>
</evidence>
<dbReference type="PRINTS" id="PR00385">
    <property type="entry name" value="P450"/>
</dbReference>
<proteinExistence type="inferred from homology"/>
<dbReference type="GO" id="GO:0020037">
    <property type="term" value="F:heme binding"/>
    <property type="evidence" value="ECO:0007669"/>
    <property type="project" value="InterPro"/>
</dbReference>
<keyword evidence="5 11" id="KW-0479">Metal-binding</keyword>
<keyword evidence="4 13" id="KW-0812">Transmembrane</keyword>
<comment type="cofactor">
    <cofactor evidence="1 11">
        <name>heme</name>
        <dbReference type="ChEBI" id="CHEBI:30413"/>
    </cofactor>
</comment>
<dbReference type="AlphaFoldDB" id="A0AAV6JT34"/>
<dbReference type="InterPro" id="IPR036396">
    <property type="entry name" value="Cyt_P450_sf"/>
</dbReference>
<dbReference type="InterPro" id="IPR001128">
    <property type="entry name" value="Cyt_P450"/>
</dbReference>
<keyword evidence="6 13" id="KW-1133">Transmembrane helix</keyword>
<keyword evidence="10 13" id="KW-0472">Membrane</keyword>
<comment type="subcellular location">
    <subcellularLocation>
        <location evidence="2">Membrane</location>
    </subcellularLocation>
</comment>
<dbReference type="Proteomes" id="UP000823749">
    <property type="component" value="Chromosome 6"/>
</dbReference>